<comment type="caution">
    <text evidence="1">The sequence shown here is derived from an EMBL/GenBank/DDBJ whole genome shotgun (WGS) entry which is preliminary data.</text>
</comment>
<name>A0AA42R4E6_ENTCL</name>
<protein>
    <submittedName>
        <fullName evidence="1">Uncharacterized protein</fullName>
    </submittedName>
</protein>
<organism evidence="1 2">
    <name type="scientific">Enterobacter cloacae</name>
    <dbReference type="NCBI Taxonomy" id="550"/>
    <lineage>
        <taxon>Bacteria</taxon>
        <taxon>Pseudomonadati</taxon>
        <taxon>Pseudomonadota</taxon>
        <taxon>Gammaproteobacteria</taxon>
        <taxon>Enterobacterales</taxon>
        <taxon>Enterobacteriaceae</taxon>
        <taxon>Enterobacter</taxon>
        <taxon>Enterobacter cloacae complex</taxon>
    </lineage>
</organism>
<evidence type="ECO:0000313" key="2">
    <source>
        <dbReference type="Proteomes" id="UP001161707"/>
    </source>
</evidence>
<reference evidence="1" key="1">
    <citation type="submission" date="2022-09" db="EMBL/GenBank/DDBJ databases">
        <title>Intensive care unit water sources are persistently colonized with multi-drug resistant bacteria and are the site of extensive horizontal gene transfer of antibiotic resistance genes.</title>
        <authorList>
            <person name="Diorio-Toth L."/>
        </authorList>
    </citation>
    <scope>NUCLEOTIDE SEQUENCE</scope>
    <source>
        <strain evidence="1">GD03711</strain>
    </source>
</reference>
<dbReference type="AlphaFoldDB" id="A0AA42R4E6"/>
<proteinExistence type="predicted"/>
<evidence type="ECO:0000313" key="1">
    <source>
        <dbReference type="EMBL" id="MDH1481467.1"/>
    </source>
</evidence>
<dbReference type="RefSeq" id="WP_117060245.1">
    <property type="nucleotide sequence ID" value="NZ_JAOCIY010000060.1"/>
</dbReference>
<dbReference type="EMBL" id="JAOCIY010000060">
    <property type="protein sequence ID" value="MDH1481467.1"/>
    <property type="molecule type" value="Genomic_DNA"/>
</dbReference>
<accession>A0AA42R4E6</accession>
<gene>
    <name evidence="1" type="ORF">N5E88_18535</name>
</gene>
<dbReference type="Proteomes" id="UP001161707">
    <property type="component" value="Unassembled WGS sequence"/>
</dbReference>
<sequence length="198" mass="23352">MGLSKSVSDLLRQKAQLDNEPDDVQDENEVNEVEISGEEKALSLESDLVLLGIVWNAIRPHETFEKLKTRYHLNENLVIEKGNNSFWIYGKEDLISESIVSFVDYFAKDIRDFKFIRPESPYDSFIYYFFKEAIMCRLNVLVSNSFHERDLQQVIIKDVIRELKDDARKMDNINKKYHLQMIDNWISQILVKNTHLSM</sequence>